<evidence type="ECO:0000313" key="2">
    <source>
        <dbReference type="Proteomes" id="UP001732700"/>
    </source>
</evidence>
<dbReference type="EnsemblPlants" id="AVESA.00010b.r2.7CG0712810.1">
    <property type="protein sequence ID" value="AVESA.00010b.r2.7CG0712810.1.CDS.1"/>
    <property type="gene ID" value="AVESA.00010b.r2.7CG0712810"/>
</dbReference>
<keyword evidence="2" id="KW-1185">Reference proteome</keyword>
<proteinExistence type="predicted"/>
<sequence>MAVDMVSGPILEPCVPKDVGRKTASKKKKDSKPKRNKGKEKATKKGKEKAEESDGSRGEIYTCKKNDGKNWSCQRPVSRPETLCSYHSDPKQLPGNLKPRRKRVVASRNAADKEFFYYGGVGPSGSKRHRGSSSRSVPEPAPSEQKEEAQQIPEEHIDVTPGQDRADEPSCDDDDMAGIAGYVEDTSTDDDDVKRKNPVKGRKKKPVNTRSISSLM</sequence>
<accession>A0ACD6A864</accession>
<reference evidence="1" key="2">
    <citation type="submission" date="2025-09" db="UniProtKB">
        <authorList>
            <consortium name="EnsemblPlants"/>
        </authorList>
    </citation>
    <scope>IDENTIFICATION</scope>
</reference>
<name>A0ACD6A864_AVESA</name>
<organism evidence="1 2">
    <name type="scientific">Avena sativa</name>
    <name type="common">Oat</name>
    <dbReference type="NCBI Taxonomy" id="4498"/>
    <lineage>
        <taxon>Eukaryota</taxon>
        <taxon>Viridiplantae</taxon>
        <taxon>Streptophyta</taxon>
        <taxon>Embryophyta</taxon>
        <taxon>Tracheophyta</taxon>
        <taxon>Spermatophyta</taxon>
        <taxon>Magnoliopsida</taxon>
        <taxon>Liliopsida</taxon>
        <taxon>Poales</taxon>
        <taxon>Poaceae</taxon>
        <taxon>BOP clade</taxon>
        <taxon>Pooideae</taxon>
        <taxon>Poodae</taxon>
        <taxon>Poeae</taxon>
        <taxon>Poeae Chloroplast Group 1 (Aveneae type)</taxon>
        <taxon>Aveninae</taxon>
        <taxon>Avena</taxon>
    </lineage>
</organism>
<evidence type="ECO:0000313" key="1">
    <source>
        <dbReference type="EnsemblPlants" id="AVESA.00010b.r2.7CG0712810.1.CDS.1"/>
    </source>
</evidence>
<protein>
    <submittedName>
        <fullName evidence="1">Uncharacterized protein</fullName>
    </submittedName>
</protein>
<reference evidence="1" key="1">
    <citation type="submission" date="2021-05" db="EMBL/GenBank/DDBJ databases">
        <authorList>
            <person name="Scholz U."/>
            <person name="Mascher M."/>
            <person name="Fiebig A."/>
        </authorList>
    </citation>
    <scope>NUCLEOTIDE SEQUENCE [LARGE SCALE GENOMIC DNA]</scope>
</reference>
<dbReference type="Proteomes" id="UP001732700">
    <property type="component" value="Chromosome 7C"/>
</dbReference>